<proteinExistence type="inferred from homology"/>
<comment type="function">
    <text evidence="2">Probably acts as a heme chaperone, transferring heme to an unknown acceptor. Binds one molecule of heme per monomer, possibly covalently. Binds 1 [4Fe-4S] cluster. The cluster is coordinated with 3 cysteines and an exchangeable S-adenosyl-L-methionine.</text>
</comment>
<dbReference type="InterPro" id="IPR004559">
    <property type="entry name" value="HemW-like"/>
</dbReference>
<dbReference type="GO" id="GO:0006779">
    <property type="term" value="P:porphyrin-containing compound biosynthetic process"/>
    <property type="evidence" value="ECO:0007669"/>
    <property type="project" value="InterPro"/>
</dbReference>
<dbReference type="InterPro" id="IPR006638">
    <property type="entry name" value="Elp3/MiaA/NifB-like_rSAM"/>
</dbReference>
<dbReference type="SFLD" id="SFLDG01065">
    <property type="entry name" value="anaerobic_coproporphyrinogen-I"/>
    <property type="match status" value="1"/>
</dbReference>
<dbReference type="RefSeq" id="WP_188935625.1">
    <property type="nucleotide sequence ID" value="NZ_BMJC01000004.1"/>
</dbReference>
<dbReference type="Proteomes" id="UP000607559">
    <property type="component" value="Unassembled WGS sequence"/>
</dbReference>
<keyword evidence="5" id="KW-1185">Reference proteome</keyword>
<dbReference type="SFLD" id="SFLDS00029">
    <property type="entry name" value="Radical_SAM"/>
    <property type="match status" value="1"/>
</dbReference>
<keyword evidence="2" id="KW-0004">4Fe-4S</keyword>
<keyword evidence="2" id="KW-0949">S-adenosyl-L-methionine</keyword>
<comment type="caution">
    <text evidence="4">The sequence shown here is derived from an EMBL/GenBank/DDBJ whole genome shotgun (WGS) entry which is preliminary data.</text>
</comment>
<dbReference type="SUPFAM" id="SSF102114">
    <property type="entry name" value="Radical SAM enzymes"/>
    <property type="match status" value="1"/>
</dbReference>
<dbReference type="GO" id="GO:0046872">
    <property type="term" value="F:metal ion binding"/>
    <property type="evidence" value="ECO:0007669"/>
    <property type="project" value="UniProtKB-UniRule"/>
</dbReference>
<dbReference type="GO" id="GO:0051539">
    <property type="term" value="F:4 iron, 4 sulfur cluster binding"/>
    <property type="evidence" value="ECO:0007669"/>
    <property type="project" value="UniProtKB-UniRule"/>
</dbReference>
<comment type="subcellular location">
    <subcellularLocation>
        <location evidence="2">Cytoplasm</location>
    </subcellularLocation>
</comment>
<evidence type="ECO:0000259" key="3">
    <source>
        <dbReference type="PROSITE" id="PS51918"/>
    </source>
</evidence>
<dbReference type="GO" id="GO:0004109">
    <property type="term" value="F:coproporphyrinogen oxidase activity"/>
    <property type="evidence" value="ECO:0007669"/>
    <property type="project" value="InterPro"/>
</dbReference>
<name>A0A8J2UH26_9BACT</name>
<protein>
    <recommendedName>
        <fullName evidence="2">Heme chaperone HemW</fullName>
    </recommendedName>
</protein>
<evidence type="ECO:0000313" key="5">
    <source>
        <dbReference type="Proteomes" id="UP000607559"/>
    </source>
</evidence>
<dbReference type="PANTHER" id="PTHR13932:SF5">
    <property type="entry name" value="RADICAL S-ADENOSYL METHIONINE DOMAIN-CONTAINING PROTEIN 1, MITOCHONDRIAL"/>
    <property type="match status" value="1"/>
</dbReference>
<dbReference type="Pfam" id="PF04055">
    <property type="entry name" value="Radical_SAM"/>
    <property type="match status" value="1"/>
</dbReference>
<dbReference type="GO" id="GO:0005737">
    <property type="term" value="C:cytoplasm"/>
    <property type="evidence" value="ECO:0007669"/>
    <property type="project" value="UniProtKB-SubCell"/>
</dbReference>
<reference evidence="4" key="2">
    <citation type="submission" date="2020-09" db="EMBL/GenBank/DDBJ databases">
        <authorList>
            <person name="Sun Q."/>
            <person name="Zhou Y."/>
        </authorList>
    </citation>
    <scope>NUCLEOTIDE SEQUENCE</scope>
    <source>
        <strain evidence="4">CGMCC 1.15448</strain>
    </source>
</reference>
<sequence length="452" mass="51644">MATFDYSARITGPSTDLDAIALHLNGNRSLPTREEFYTNYPFYKYWNNSHNDRLLSGEGVNIYIHIPFCIQICDYCFYMKEIIKSREQVDEYVDSLCQEIQLVSETFGLQNRKVNSIYIGGGTPSVLTEKQFNKLIEALHRYHRIQDAEFAFEAEPGTFNRSKLEWWKAGGVNRLSMGVQSFDDEVIRLSSRKHTAAQAIQSIKIVKETGGFEINIDLLSGLAGESVSTWERSVATAIEQETDMLTVYKMKTYANTNFFRKGVHGNEIQLPSDVFEIDLMERAIQAILGAGYTLWSTFAFTRNDAQSKYIEYTWRGQDMVAYGASSFGKLGNLNYQNLNNVPQYVQKVKAGIIPVYRTFPMSYKDMIVKEILLCAVRLFSYSKKEFVDKFGFDYFQLVPEIIEELRCKGYITPDKEELVLTRQGVLFGDFVSKTLAAAVKEALAKDTIGFTY</sequence>
<dbReference type="EMBL" id="BMJC01000004">
    <property type="protein sequence ID" value="GGB14598.1"/>
    <property type="molecule type" value="Genomic_DNA"/>
</dbReference>
<keyword evidence="2" id="KW-0963">Cytoplasm</keyword>
<feature type="domain" description="Radical SAM core" evidence="3">
    <location>
        <begin position="54"/>
        <end position="290"/>
    </location>
</feature>
<dbReference type="Gene3D" id="3.80.30.20">
    <property type="entry name" value="tm_1862 like domain"/>
    <property type="match status" value="1"/>
</dbReference>
<keyword evidence="2" id="KW-0143">Chaperone</keyword>
<dbReference type="PROSITE" id="PS51918">
    <property type="entry name" value="RADICAL_SAM"/>
    <property type="match status" value="1"/>
</dbReference>
<reference evidence="4" key="1">
    <citation type="journal article" date="2014" name="Int. J. Syst. Evol. Microbiol.">
        <title>Complete genome sequence of Corynebacterium casei LMG S-19264T (=DSM 44701T), isolated from a smear-ripened cheese.</title>
        <authorList>
            <consortium name="US DOE Joint Genome Institute (JGI-PGF)"/>
            <person name="Walter F."/>
            <person name="Albersmeier A."/>
            <person name="Kalinowski J."/>
            <person name="Ruckert C."/>
        </authorList>
    </citation>
    <scope>NUCLEOTIDE SEQUENCE</scope>
    <source>
        <strain evidence="4">CGMCC 1.15448</strain>
    </source>
</reference>
<dbReference type="PANTHER" id="PTHR13932">
    <property type="entry name" value="COPROPORPHYRINIGEN III OXIDASE"/>
    <property type="match status" value="1"/>
</dbReference>
<evidence type="ECO:0000313" key="4">
    <source>
        <dbReference type="EMBL" id="GGB14598.1"/>
    </source>
</evidence>
<dbReference type="InterPro" id="IPR007197">
    <property type="entry name" value="rSAM"/>
</dbReference>
<evidence type="ECO:0000256" key="2">
    <source>
        <dbReference type="RuleBase" id="RU364116"/>
    </source>
</evidence>
<keyword evidence="2" id="KW-0408">Iron</keyword>
<dbReference type="AlphaFoldDB" id="A0A8J2UH26"/>
<dbReference type="SMART" id="SM00729">
    <property type="entry name" value="Elp3"/>
    <property type="match status" value="1"/>
</dbReference>
<evidence type="ECO:0000256" key="1">
    <source>
        <dbReference type="ARBA" id="ARBA00006100"/>
    </source>
</evidence>
<organism evidence="4 5">
    <name type="scientific">Puia dinghuensis</name>
    <dbReference type="NCBI Taxonomy" id="1792502"/>
    <lineage>
        <taxon>Bacteria</taxon>
        <taxon>Pseudomonadati</taxon>
        <taxon>Bacteroidota</taxon>
        <taxon>Chitinophagia</taxon>
        <taxon>Chitinophagales</taxon>
        <taxon>Chitinophagaceae</taxon>
        <taxon>Puia</taxon>
    </lineage>
</organism>
<dbReference type="InterPro" id="IPR034505">
    <property type="entry name" value="Coproporphyrinogen-III_oxidase"/>
</dbReference>
<accession>A0A8J2UH26</accession>
<comment type="similarity">
    <text evidence="1">Belongs to the anaerobic coproporphyrinogen-III oxidase family. HemW subfamily.</text>
</comment>
<keyword evidence="2" id="KW-0411">Iron-sulfur</keyword>
<keyword evidence="2" id="KW-0349">Heme</keyword>
<dbReference type="InterPro" id="IPR058240">
    <property type="entry name" value="rSAM_sf"/>
</dbReference>
<dbReference type="NCBIfam" id="TIGR00539">
    <property type="entry name" value="hemN_rel"/>
    <property type="match status" value="1"/>
</dbReference>
<gene>
    <name evidence="4" type="primary">hemN</name>
    <name evidence="4" type="ORF">GCM10011511_43060</name>
</gene>
<keyword evidence="2" id="KW-0479">Metal-binding</keyword>
<dbReference type="InterPro" id="IPR023404">
    <property type="entry name" value="rSAM_horseshoe"/>
</dbReference>